<keyword evidence="3" id="KW-1015">Disulfide bond</keyword>
<keyword evidence="1" id="KW-0646">Protease inhibitor</keyword>
<dbReference type="InterPro" id="IPR050098">
    <property type="entry name" value="TFPI/VKTCI-like"/>
</dbReference>
<dbReference type="Pfam" id="PF00014">
    <property type="entry name" value="Kunitz_BPTI"/>
    <property type="match status" value="1"/>
</dbReference>
<protein>
    <submittedName>
        <fullName evidence="6">Putative Serine protease inhibitor</fullName>
    </submittedName>
</protein>
<dbReference type="Gene3D" id="4.10.410.10">
    <property type="entry name" value="Pancreatic trypsin inhibitor Kunitz domain"/>
    <property type="match status" value="1"/>
</dbReference>
<keyword evidence="7" id="KW-1185">Reference proteome</keyword>
<dbReference type="GO" id="GO:0004867">
    <property type="term" value="F:serine-type endopeptidase inhibitor activity"/>
    <property type="evidence" value="ECO:0007669"/>
    <property type="project" value="UniProtKB-KW"/>
</dbReference>
<evidence type="ECO:0000256" key="3">
    <source>
        <dbReference type="ARBA" id="ARBA00023157"/>
    </source>
</evidence>
<dbReference type="AlphaFoldDB" id="A0A164PHX7"/>
<evidence type="ECO:0000256" key="2">
    <source>
        <dbReference type="ARBA" id="ARBA00022900"/>
    </source>
</evidence>
<dbReference type="InterPro" id="IPR002223">
    <property type="entry name" value="Kunitz_BPTI"/>
</dbReference>
<dbReference type="GO" id="GO:0005615">
    <property type="term" value="C:extracellular space"/>
    <property type="evidence" value="ECO:0007669"/>
    <property type="project" value="TreeGrafter"/>
</dbReference>
<dbReference type="STRING" id="35525.A0A164PHX7"/>
<dbReference type="InterPro" id="IPR020901">
    <property type="entry name" value="Prtase_inh_Kunz-CS"/>
</dbReference>
<feature type="chain" id="PRO_5007852271" evidence="4">
    <location>
        <begin position="24"/>
        <end position="89"/>
    </location>
</feature>
<gene>
    <name evidence="6" type="ORF">APZ42_029357</name>
</gene>
<name>A0A164PHX7_9CRUS</name>
<feature type="signal peptide" evidence="4">
    <location>
        <begin position="1"/>
        <end position="23"/>
    </location>
</feature>
<evidence type="ECO:0000256" key="1">
    <source>
        <dbReference type="ARBA" id="ARBA00022690"/>
    </source>
</evidence>
<evidence type="ECO:0000313" key="6">
    <source>
        <dbReference type="EMBL" id="KZS06848.1"/>
    </source>
</evidence>
<dbReference type="PANTHER" id="PTHR10083:SF328">
    <property type="entry name" value="TISSUE FACTOR PATHWAY INHIBITOR"/>
    <property type="match status" value="1"/>
</dbReference>
<dbReference type="Proteomes" id="UP000076858">
    <property type="component" value="Unassembled WGS sequence"/>
</dbReference>
<dbReference type="CDD" id="cd00109">
    <property type="entry name" value="Kunitz-type"/>
    <property type="match status" value="1"/>
</dbReference>
<feature type="domain" description="BPTI/Kunitz inhibitor" evidence="5">
    <location>
        <begin position="37"/>
        <end position="87"/>
    </location>
</feature>
<dbReference type="PROSITE" id="PS50279">
    <property type="entry name" value="BPTI_KUNITZ_2"/>
    <property type="match status" value="1"/>
</dbReference>
<sequence>MTSSRLFLVVVITCTCLTFFVSAAPQNRVSRAAAWGCYQPMQKGLCRGFFERFYYEPSSRSCQSFIYSGCGDNGNNFRSYSECSQACQR</sequence>
<evidence type="ECO:0000256" key="4">
    <source>
        <dbReference type="SAM" id="SignalP"/>
    </source>
</evidence>
<dbReference type="PROSITE" id="PS00280">
    <property type="entry name" value="BPTI_KUNITZ_1"/>
    <property type="match status" value="1"/>
</dbReference>
<evidence type="ECO:0000313" key="7">
    <source>
        <dbReference type="Proteomes" id="UP000076858"/>
    </source>
</evidence>
<keyword evidence="4" id="KW-0732">Signal</keyword>
<dbReference type="InterPro" id="IPR036880">
    <property type="entry name" value="Kunitz_BPTI_sf"/>
</dbReference>
<dbReference type="EMBL" id="LRGB01002580">
    <property type="protein sequence ID" value="KZS06848.1"/>
    <property type="molecule type" value="Genomic_DNA"/>
</dbReference>
<dbReference type="SMART" id="SM00131">
    <property type="entry name" value="KU"/>
    <property type="match status" value="1"/>
</dbReference>
<evidence type="ECO:0000259" key="5">
    <source>
        <dbReference type="PROSITE" id="PS50279"/>
    </source>
</evidence>
<dbReference type="PRINTS" id="PR00759">
    <property type="entry name" value="BASICPTASE"/>
</dbReference>
<proteinExistence type="predicted"/>
<comment type="caution">
    <text evidence="6">The sequence shown here is derived from an EMBL/GenBank/DDBJ whole genome shotgun (WGS) entry which is preliminary data.</text>
</comment>
<dbReference type="SUPFAM" id="SSF57362">
    <property type="entry name" value="BPTI-like"/>
    <property type="match status" value="1"/>
</dbReference>
<accession>A0A164PHX7</accession>
<dbReference type="PANTHER" id="PTHR10083">
    <property type="entry name" value="KUNITZ-TYPE PROTEASE INHIBITOR-RELATED"/>
    <property type="match status" value="1"/>
</dbReference>
<reference evidence="6 7" key="1">
    <citation type="submission" date="2016-03" db="EMBL/GenBank/DDBJ databases">
        <title>EvidentialGene: Evidence-directed Construction of Genes on Genomes.</title>
        <authorList>
            <person name="Gilbert D.G."/>
            <person name="Choi J.-H."/>
            <person name="Mockaitis K."/>
            <person name="Colbourne J."/>
            <person name="Pfrender M."/>
        </authorList>
    </citation>
    <scope>NUCLEOTIDE SEQUENCE [LARGE SCALE GENOMIC DNA]</scope>
    <source>
        <strain evidence="6 7">Xinb3</strain>
        <tissue evidence="6">Complete organism</tissue>
    </source>
</reference>
<organism evidence="6 7">
    <name type="scientific">Daphnia magna</name>
    <dbReference type="NCBI Taxonomy" id="35525"/>
    <lineage>
        <taxon>Eukaryota</taxon>
        <taxon>Metazoa</taxon>
        <taxon>Ecdysozoa</taxon>
        <taxon>Arthropoda</taxon>
        <taxon>Crustacea</taxon>
        <taxon>Branchiopoda</taxon>
        <taxon>Diplostraca</taxon>
        <taxon>Cladocera</taxon>
        <taxon>Anomopoda</taxon>
        <taxon>Daphniidae</taxon>
        <taxon>Daphnia</taxon>
    </lineage>
</organism>
<keyword evidence="2" id="KW-0722">Serine protease inhibitor</keyword>